<dbReference type="Gene3D" id="2.60.490.10">
    <property type="entry name" value="atp-gated p2x4 ion channel domain"/>
    <property type="match status" value="1"/>
</dbReference>
<evidence type="ECO:0000313" key="12">
    <source>
        <dbReference type="EMBL" id="OLP79469.1"/>
    </source>
</evidence>
<dbReference type="PANTHER" id="PTHR10125:SF31">
    <property type="entry name" value="P2X RECEPTOR E"/>
    <property type="match status" value="1"/>
</dbReference>
<evidence type="ECO:0000256" key="9">
    <source>
        <dbReference type="ARBA" id="ARBA00023303"/>
    </source>
</evidence>
<dbReference type="OMA" id="NNCVPGY"/>
<feature type="region of interest" description="Disordered" evidence="10">
    <location>
        <begin position="486"/>
        <end position="516"/>
    </location>
</feature>
<evidence type="ECO:0000256" key="10">
    <source>
        <dbReference type="SAM" id="MobiDB-lite"/>
    </source>
</evidence>
<evidence type="ECO:0000256" key="2">
    <source>
        <dbReference type="ARBA" id="ARBA00009848"/>
    </source>
</evidence>
<dbReference type="InterPro" id="IPR059116">
    <property type="entry name" value="P2X_receptor"/>
</dbReference>
<comment type="subcellular location">
    <subcellularLocation>
        <location evidence="1">Endomembrane system</location>
    </subcellularLocation>
</comment>
<evidence type="ECO:0000256" key="1">
    <source>
        <dbReference type="ARBA" id="ARBA00004308"/>
    </source>
</evidence>
<evidence type="ECO:0000256" key="7">
    <source>
        <dbReference type="ARBA" id="ARBA00023136"/>
    </source>
</evidence>
<sequence length="516" mass="58761">MGLLPAWIEEGLPDADHVFAYDTVKLVRILDRRLGFIYWGVQALVAFYMIVIVFIMNKAYQDTEKSTGWMLTQVLQPQISHLGISWDVYDRITNPGEADAVFIPTRILITRGQTQEDEYCESPSHPCKEARDCNVGDPQVQRMECQNGFCMRRQWCPAENENWATTETHYLEFDNVELWFKSYVHYHKFGLDVTTADEKASIKYPQRGANTYRLQDLIRMTNYAPEEFVELGAVMVLNGLFDCNLDTELCEMKVETATVDTKTGFNHVYENIYFENGVRKRDVYRMYGIRVLTLATGFGGKTKFSQIVLQLSSGIALLGTAELIADFWLMNCVPERKHYTEQKIKQMDAASDAFLSATCQFPMFRIAIAVCASLVRHSLADESWQDTPILTSLWQATSSKDNDAIDRLLDSSESAVSSRSGDGRGLAWWAWEFQNEYALASIIVNGGDILSEDEDEAGKPAYRMCSDSSDCDKESLLQKAKGLVEDVKKAKEQRAAEREKEDFDDEDEEELGDDEF</sequence>
<evidence type="ECO:0000256" key="3">
    <source>
        <dbReference type="ARBA" id="ARBA00022448"/>
    </source>
</evidence>
<dbReference type="OrthoDB" id="494673at2759"/>
<comment type="caution">
    <text evidence="12">The sequence shown here is derived from an EMBL/GenBank/DDBJ whole genome shotgun (WGS) entry which is preliminary data.</text>
</comment>
<dbReference type="PANTHER" id="PTHR10125">
    <property type="entry name" value="P2X PURINOCEPTOR"/>
    <property type="match status" value="1"/>
</dbReference>
<dbReference type="GO" id="GO:0012505">
    <property type="term" value="C:endomembrane system"/>
    <property type="evidence" value="ECO:0007669"/>
    <property type="project" value="UniProtKB-SubCell"/>
</dbReference>
<gene>
    <name evidence="12" type="primary">P2RX4</name>
    <name evidence="12" type="ORF">AK812_SmicGene40236</name>
</gene>
<keyword evidence="6" id="KW-0406">Ion transport</keyword>
<dbReference type="Gene3D" id="1.10.287.940">
    <property type="entry name" value="atp-gated p2x4 ion channel"/>
    <property type="match status" value="1"/>
</dbReference>
<keyword evidence="7 11" id="KW-0472">Membrane</keyword>
<comment type="similarity">
    <text evidence="2">Belongs to the P2X receptor family.</text>
</comment>
<keyword evidence="3" id="KW-0813">Transport</keyword>
<accession>A0A1Q9C955</accession>
<dbReference type="EMBL" id="LSRX01001481">
    <property type="protein sequence ID" value="OLP79469.1"/>
    <property type="molecule type" value="Genomic_DNA"/>
</dbReference>
<dbReference type="GO" id="GO:0016020">
    <property type="term" value="C:membrane"/>
    <property type="evidence" value="ECO:0007669"/>
    <property type="project" value="TreeGrafter"/>
</dbReference>
<evidence type="ECO:0000313" key="13">
    <source>
        <dbReference type="Proteomes" id="UP000186817"/>
    </source>
</evidence>
<dbReference type="GO" id="GO:0007165">
    <property type="term" value="P:signal transduction"/>
    <property type="evidence" value="ECO:0007669"/>
    <property type="project" value="UniProtKB-ARBA"/>
</dbReference>
<dbReference type="Pfam" id="PF00864">
    <property type="entry name" value="P2X_receptor"/>
    <property type="match status" value="1"/>
</dbReference>
<evidence type="ECO:0000256" key="5">
    <source>
        <dbReference type="ARBA" id="ARBA00022989"/>
    </source>
</evidence>
<keyword evidence="9" id="KW-0407">Ion channel</keyword>
<proteinExistence type="inferred from homology"/>
<name>A0A1Q9C955_SYMMI</name>
<keyword evidence="13" id="KW-1185">Reference proteome</keyword>
<protein>
    <submittedName>
        <fullName evidence="12">p2X purinoceptor 4</fullName>
    </submittedName>
</protein>
<dbReference type="AlphaFoldDB" id="A0A1Q9C955"/>
<dbReference type="GO" id="GO:0070588">
    <property type="term" value="P:calcium ion transmembrane transport"/>
    <property type="evidence" value="ECO:0007669"/>
    <property type="project" value="TreeGrafter"/>
</dbReference>
<keyword evidence="5 11" id="KW-1133">Transmembrane helix</keyword>
<feature type="transmembrane region" description="Helical" evidence="11">
    <location>
        <begin position="36"/>
        <end position="56"/>
    </location>
</feature>
<dbReference type="GO" id="GO:0015267">
    <property type="term" value="F:channel activity"/>
    <property type="evidence" value="ECO:0007669"/>
    <property type="project" value="UniProtKB-ARBA"/>
</dbReference>
<feature type="compositionally biased region" description="Basic and acidic residues" evidence="10">
    <location>
        <begin position="486"/>
        <end position="501"/>
    </location>
</feature>
<dbReference type="InterPro" id="IPR027309">
    <property type="entry name" value="P2X_extracellular_dom_sf"/>
</dbReference>
<evidence type="ECO:0000256" key="11">
    <source>
        <dbReference type="SAM" id="Phobius"/>
    </source>
</evidence>
<keyword evidence="4 11" id="KW-0812">Transmembrane</keyword>
<evidence type="ECO:0000256" key="8">
    <source>
        <dbReference type="ARBA" id="ARBA00023286"/>
    </source>
</evidence>
<keyword evidence="8" id="KW-1071">Ligand-gated ion channel</keyword>
<reference evidence="12 13" key="1">
    <citation type="submission" date="2016-02" db="EMBL/GenBank/DDBJ databases">
        <title>Genome analysis of coral dinoflagellate symbionts highlights evolutionary adaptations to a symbiotic lifestyle.</title>
        <authorList>
            <person name="Aranda M."/>
            <person name="Li Y."/>
            <person name="Liew Y.J."/>
            <person name="Baumgarten S."/>
            <person name="Simakov O."/>
            <person name="Wilson M."/>
            <person name="Piel J."/>
            <person name="Ashoor H."/>
            <person name="Bougouffa S."/>
            <person name="Bajic V.B."/>
            <person name="Ryu T."/>
            <person name="Ravasi T."/>
            <person name="Bayer T."/>
            <person name="Micklem G."/>
            <person name="Kim H."/>
            <person name="Bhak J."/>
            <person name="Lajeunesse T.C."/>
            <person name="Voolstra C.R."/>
        </authorList>
    </citation>
    <scope>NUCLEOTIDE SEQUENCE [LARGE SCALE GENOMIC DNA]</scope>
    <source>
        <strain evidence="12 13">CCMP2467</strain>
    </source>
</reference>
<organism evidence="12 13">
    <name type="scientific">Symbiodinium microadriaticum</name>
    <name type="common">Dinoflagellate</name>
    <name type="synonym">Zooxanthella microadriatica</name>
    <dbReference type="NCBI Taxonomy" id="2951"/>
    <lineage>
        <taxon>Eukaryota</taxon>
        <taxon>Sar</taxon>
        <taxon>Alveolata</taxon>
        <taxon>Dinophyceae</taxon>
        <taxon>Suessiales</taxon>
        <taxon>Symbiodiniaceae</taxon>
        <taxon>Symbiodinium</taxon>
    </lineage>
</organism>
<evidence type="ECO:0000256" key="6">
    <source>
        <dbReference type="ARBA" id="ARBA00023065"/>
    </source>
</evidence>
<feature type="compositionally biased region" description="Acidic residues" evidence="10">
    <location>
        <begin position="502"/>
        <end position="516"/>
    </location>
</feature>
<dbReference type="Proteomes" id="UP000186817">
    <property type="component" value="Unassembled WGS sequence"/>
</dbReference>
<evidence type="ECO:0000256" key="4">
    <source>
        <dbReference type="ARBA" id="ARBA00022692"/>
    </source>
</evidence>